<evidence type="ECO:0008006" key="4">
    <source>
        <dbReference type="Google" id="ProtNLM"/>
    </source>
</evidence>
<keyword evidence="1" id="KW-0802">TPR repeat</keyword>
<protein>
    <recommendedName>
        <fullName evidence="4">Tetratricopeptide repeat protein</fullName>
    </recommendedName>
</protein>
<reference evidence="2" key="1">
    <citation type="submission" date="2021-03" db="EMBL/GenBank/DDBJ databases">
        <authorList>
            <person name="Bekaert M."/>
        </authorList>
    </citation>
    <scope>NUCLEOTIDE SEQUENCE</scope>
</reference>
<dbReference type="EMBL" id="CAJPWZ010000721">
    <property type="protein sequence ID" value="CAG2199359.1"/>
    <property type="molecule type" value="Genomic_DNA"/>
</dbReference>
<dbReference type="SUPFAM" id="SSF48452">
    <property type="entry name" value="TPR-like"/>
    <property type="match status" value="1"/>
</dbReference>
<dbReference type="PROSITE" id="PS50005">
    <property type="entry name" value="TPR"/>
    <property type="match status" value="2"/>
</dbReference>
<dbReference type="SMART" id="SM00028">
    <property type="entry name" value="TPR"/>
    <property type="match status" value="2"/>
</dbReference>
<keyword evidence="3" id="KW-1185">Reference proteome</keyword>
<gene>
    <name evidence="2" type="ORF">MEDL_14130</name>
</gene>
<evidence type="ECO:0000313" key="2">
    <source>
        <dbReference type="EMBL" id="CAG2199359.1"/>
    </source>
</evidence>
<name>A0A8S3QUB8_MYTED</name>
<evidence type="ECO:0000256" key="1">
    <source>
        <dbReference type="PROSITE-ProRule" id="PRU00339"/>
    </source>
</evidence>
<evidence type="ECO:0000313" key="3">
    <source>
        <dbReference type="Proteomes" id="UP000683360"/>
    </source>
</evidence>
<dbReference type="Gene3D" id="1.25.40.10">
    <property type="entry name" value="Tetratricopeptide repeat domain"/>
    <property type="match status" value="1"/>
</dbReference>
<proteinExistence type="predicted"/>
<comment type="caution">
    <text evidence="2">The sequence shown here is derived from an EMBL/GenBank/DDBJ whole genome shotgun (WGS) entry which is preliminary data.</text>
</comment>
<dbReference type="AlphaFoldDB" id="A0A8S3QUB8"/>
<sequence length="315" mass="36409">MATGLPDANCNKFSHSVNQYIQFIFCPIHDASLTISENIQQRAENILKGGIGTISSQQQCQEEQYQNSKEVLRQCTITKVATIEDCECLQPAFHGYAKANLCEGHLYDTFRPNQKTVDLIDEYLKLLPNDILTEYFKTILIHKEQPSDYKSQSGYSSGKHLKKLIKMNEQFALKVSKKKPQSIIQRDILIDIHFLLGSLYSITDQEVRALDSFQKSYDLDNSNLDSLYGVAFYHFYRKTDNAESLLKKYLQLAPECDRRYYDAYYTLGLFHLKRENIKQATEYFYKGVAAEEKQLPCLPARDTYSRESARLCIPH</sequence>
<dbReference type="InterPro" id="IPR011990">
    <property type="entry name" value="TPR-like_helical_dom_sf"/>
</dbReference>
<dbReference type="Pfam" id="PF13181">
    <property type="entry name" value="TPR_8"/>
    <property type="match status" value="1"/>
</dbReference>
<feature type="repeat" description="TPR" evidence="1">
    <location>
        <begin position="261"/>
        <end position="294"/>
    </location>
</feature>
<feature type="repeat" description="TPR" evidence="1">
    <location>
        <begin position="190"/>
        <end position="223"/>
    </location>
</feature>
<dbReference type="Proteomes" id="UP000683360">
    <property type="component" value="Unassembled WGS sequence"/>
</dbReference>
<organism evidence="2 3">
    <name type="scientific">Mytilus edulis</name>
    <name type="common">Blue mussel</name>
    <dbReference type="NCBI Taxonomy" id="6550"/>
    <lineage>
        <taxon>Eukaryota</taxon>
        <taxon>Metazoa</taxon>
        <taxon>Spiralia</taxon>
        <taxon>Lophotrochozoa</taxon>
        <taxon>Mollusca</taxon>
        <taxon>Bivalvia</taxon>
        <taxon>Autobranchia</taxon>
        <taxon>Pteriomorphia</taxon>
        <taxon>Mytilida</taxon>
        <taxon>Mytiloidea</taxon>
        <taxon>Mytilidae</taxon>
        <taxon>Mytilinae</taxon>
        <taxon>Mytilus</taxon>
    </lineage>
</organism>
<dbReference type="OrthoDB" id="2423701at2759"/>
<accession>A0A8S3QUB8</accession>
<dbReference type="InterPro" id="IPR019734">
    <property type="entry name" value="TPR_rpt"/>
</dbReference>